<evidence type="ECO:0000256" key="7">
    <source>
        <dbReference type="ARBA" id="ARBA00022832"/>
    </source>
</evidence>
<dbReference type="PROSITE" id="PS52004">
    <property type="entry name" value="KS3_2"/>
    <property type="match status" value="1"/>
</dbReference>
<evidence type="ECO:0000259" key="14">
    <source>
        <dbReference type="PROSITE" id="PS52004"/>
    </source>
</evidence>
<keyword evidence="9 11" id="KW-0275">Fatty acid biosynthesis</keyword>
<comment type="pathway">
    <text evidence="1 11">Lipid metabolism; fatty acid biosynthesis.</text>
</comment>
<keyword evidence="6 11" id="KW-0808">Transferase</keyword>
<dbReference type="InterPro" id="IPR000794">
    <property type="entry name" value="Beta-ketoacyl_synthase"/>
</dbReference>
<evidence type="ECO:0000256" key="4">
    <source>
        <dbReference type="ARBA" id="ARBA00014657"/>
    </source>
</evidence>
<comment type="function">
    <text evidence="11">Involved in the type II fatty acid elongation cycle. Catalyzes the elongation of a wide range of acyl-ACP by the addition of two carbons from malonyl-ACP to an acyl acceptor. Can efficiently catalyze the conversion of palmitoleoyl-ACP (cis-hexadec-9-enoyl-ACP) to cis-vaccenoyl-ACP (cis-octadec-11-enoyl-ACP), an essential step in the thermal regulation of fatty acid composition.</text>
</comment>
<evidence type="ECO:0000256" key="5">
    <source>
        <dbReference type="ARBA" id="ARBA00022516"/>
    </source>
</evidence>
<name>A0A518BVU8_9BACT</name>
<evidence type="ECO:0000256" key="3">
    <source>
        <dbReference type="ARBA" id="ARBA00012356"/>
    </source>
</evidence>
<dbReference type="FunFam" id="3.40.47.10:FF:000009">
    <property type="entry name" value="3-oxoacyl-[acyl-carrier-protein] synthase 2"/>
    <property type="match status" value="1"/>
</dbReference>
<evidence type="ECO:0000256" key="11">
    <source>
        <dbReference type="PIRNR" id="PIRNR000447"/>
    </source>
</evidence>
<keyword evidence="8" id="KW-0443">Lipid metabolism</keyword>
<dbReference type="Gene3D" id="3.40.47.10">
    <property type="match status" value="1"/>
</dbReference>
<dbReference type="NCBIfam" id="TIGR03150">
    <property type="entry name" value="fabF"/>
    <property type="match status" value="1"/>
</dbReference>
<dbReference type="AlphaFoldDB" id="A0A518BVU8"/>
<evidence type="ECO:0000256" key="9">
    <source>
        <dbReference type="ARBA" id="ARBA00023160"/>
    </source>
</evidence>
<evidence type="ECO:0000256" key="13">
    <source>
        <dbReference type="RuleBase" id="RU003694"/>
    </source>
</evidence>
<dbReference type="Proteomes" id="UP000320386">
    <property type="component" value="Chromosome"/>
</dbReference>
<dbReference type="GO" id="GO:0005829">
    <property type="term" value="C:cytosol"/>
    <property type="evidence" value="ECO:0007669"/>
    <property type="project" value="TreeGrafter"/>
</dbReference>
<dbReference type="NCBIfam" id="NF005589">
    <property type="entry name" value="PRK07314.1"/>
    <property type="match status" value="1"/>
</dbReference>
<dbReference type="SUPFAM" id="SSF53901">
    <property type="entry name" value="Thiolase-like"/>
    <property type="match status" value="2"/>
</dbReference>
<comment type="similarity">
    <text evidence="2 11 13">Belongs to the thiolase-like superfamily. Beta-ketoacyl-ACP synthases family.</text>
</comment>
<dbReference type="InterPro" id="IPR018201">
    <property type="entry name" value="Ketoacyl_synth_AS"/>
</dbReference>
<dbReference type="PIRSF" id="PIRSF000447">
    <property type="entry name" value="KAS_II"/>
    <property type="match status" value="1"/>
</dbReference>
<comment type="catalytic activity">
    <reaction evidence="11">
        <text>a fatty acyl-[ACP] + malonyl-[ACP] + H(+) = a 3-oxoacyl-[ACP] + holo-[ACP] + CO2</text>
        <dbReference type="Rhea" id="RHEA:22836"/>
        <dbReference type="Rhea" id="RHEA-COMP:9623"/>
        <dbReference type="Rhea" id="RHEA-COMP:9685"/>
        <dbReference type="Rhea" id="RHEA-COMP:9916"/>
        <dbReference type="Rhea" id="RHEA-COMP:14125"/>
        <dbReference type="ChEBI" id="CHEBI:15378"/>
        <dbReference type="ChEBI" id="CHEBI:16526"/>
        <dbReference type="ChEBI" id="CHEBI:64479"/>
        <dbReference type="ChEBI" id="CHEBI:78449"/>
        <dbReference type="ChEBI" id="CHEBI:78776"/>
        <dbReference type="ChEBI" id="CHEBI:138651"/>
    </reaction>
</comment>
<protein>
    <recommendedName>
        <fullName evidence="4 11">3-oxoacyl-[acyl-carrier-protein] synthase 2</fullName>
        <ecNumber evidence="3 11">2.3.1.179</ecNumber>
    </recommendedName>
</protein>
<dbReference type="EC" id="2.3.1.179" evidence="3 11"/>
<evidence type="ECO:0000256" key="10">
    <source>
        <dbReference type="ARBA" id="ARBA00023315"/>
    </source>
</evidence>
<evidence type="ECO:0000256" key="6">
    <source>
        <dbReference type="ARBA" id="ARBA00022679"/>
    </source>
</evidence>
<evidence type="ECO:0000256" key="12">
    <source>
        <dbReference type="PIRSR" id="PIRSR000447-1"/>
    </source>
</evidence>
<keyword evidence="16" id="KW-1185">Reference proteome</keyword>
<dbReference type="InterPro" id="IPR014030">
    <property type="entry name" value="Ketoacyl_synth_N"/>
</dbReference>
<reference evidence="15 16" key="1">
    <citation type="submission" date="2019-02" db="EMBL/GenBank/DDBJ databases">
        <title>Deep-cultivation of Planctomycetes and their phenomic and genomic characterization uncovers novel biology.</title>
        <authorList>
            <person name="Wiegand S."/>
            <person name="Jogler M."/>
            <person name="Boedeker C."/>
            <person name="Pinto D."/>
            <person name="Vollmers J."/>
            <person name="Rivas-Marin E."/>
            <person name="Kohn T."/>
            <person name="Peeters S.H."/>
            <person name="Heuer A."/>
            <person name="Rast P."/>
            <person name="Oberbeckmann S."/>
            <person name="Bunk B."/>
            <person name="Jeske O."/>
            <person name="Meyerdierks A."/>
            <person name="Storesund J.E."/>
            <person name="Kallscheuer N."/>
            <person name="Luecker S."/>
            <person name="Lage O.M."/>
            <person name="Pohl T."/>
            <person name="Merkel B.J."/>
            <person name="Hornburger P."/>
            <person name="Mueller R.-W."/>
            <person name="Bruemmer F."/>
            <person name="Labrenz M."/>
            <person name="Spormann A.M."/>
            <person name="Op den Camp H."/>
            <person name="Overmann J."/>
            <person name="Amann R."/>
            <person name="Jetten M.S.M."/>
            <person name="Mascher T."/>
            <person name="Medema M.H."/>
            <person name="Devos D.P."/>
            <person name="Kaster A.-K."/>
            <person name="Ovreas L."/>
            <person name="Rohde M."/>
            <person name="Galperin M.Y."/>
            <person name="Jogler C."/>
        </authorList>
    </citation>
    <scope>NUCLEOTIDE SEQUENCE [LARGE SCALE GENOMIC DNA]</scope>
    <source>
        <strain evidence="15 16">Pan265</strain>
    </source>
</reference>
<dbReference type="CDD" id="cd00834">
    <property type="entry name" value="KAS_I_II"/>
    <property type="match status" value="1"/>
</dbReference>
<dbReference type="InterPro" id="IPR017568">
    <property type="entry name" value="3-oxoacyl-ACP_synth-2"/>
</dbReference>
<comment type="catalytic activity">
    <reaction evidence="11">
        <text>(9Z)-hexadecenoyl-[ACP] + malonyl-[ACP] + H(+) = 3-oxo-(11Z)-octadecenoyl-[ACP] + holo-[ACP] + CO2</text>
        <dbReference type="Rhea" id="RHEA:55040"/>
        <dbReference type="Rhea" id="RHEA-COMP:9623"/>
        <dbReference type="Rhea" id="RHEA-COMP:9685"/>
        <dbReference type="Rhea" id="RHEA-COMP:10800"/>
        <dbReference type="Rhea" id="RHEA-COMP:14074"/>
        <dbReference type="ChEBI" id="CHEBI:15378"/>
        <dbReference type="ChEBI" id="CHEBI:16526"/>
        <dbReference type="ChEBI" id="CHEBI:64479"/>
        <dbReference type="ChEBI" id="CHEBI:78449"/>
        <dbReference type="ChEBI" id="CHEBI:83989"/>
        <dbReference type="ChEBI" id="CHEBI:138538"/>
        <dbReference type="EC" id="2.3.1.179"/>
    </reaction>
</comment>
<dbReference type="PANTHER" id="PTHR11712">
    <property type="entry name" value="POLYKETIDE SYNTHASE-RELATED"/>
    <property type="match status" value="1"/>
</dbReference>
<evidence type="ECO:0000256" key="2">
    <source>
        <dbReference type="ARBA" id="ARBA00008467"/>
    </source>
</evidence>
<organism evidence="15 16">
    <name type="scientific">Mucisphaera calidilacus</name>
    <dbReference type="NCBI Taxonomy" id="2527982"/>
    <lineage>
        <taxon>Bacteria</taxon>
        <taxon>Pseudomonadati</taxon>
        <taxon>Planctomycetota</taxon>
        <taxon>Phycisphaerae</taxon>
        <taxon>Phycisphaerales</taxon>
        <taxon>Phycisphaeraceae</taxon>
        <taxon>Mucisphaera</taxon>
    </lineage>
</organism>
<keyword evidence="5 11" id="KW-0444">Lipid biosynthesis</keyword>
<dbReference type="GO" id="GO:0004315">
    <property type="term" value="F:3-oxoacyl-[acyl-carrier-protein] synthase activity"/>
    <property type="evidence" value="ECO:0007669"/>
    <property type="project" value="UniProtKB-UniRule"/>
</dbReference>
<feature type="active site" description="For beta-ketoacyl synthase activity" evidence="12">
    <location>
        <position position="169"/>
    </location>
</feature>
<proteinExistence type="inferred from homology"/>
<feature type="domain" description="Ketosynthase family 3 (KS3)" evidence="14">
    <location>
        <begin position="8"/>
        <end position="417"/>
    </location>
</feature>
<evidence type="ECO:0000256" key="1">
    <source>
        <dbReference type="ARBA" id="ARBA00005194"/>
    </source>
</evidence>
<dbReference type="PROSITE" id="PS00606">
    <property type="entry name" value="KS3_1"/>
    <property type="match status" value="1"/>
</dbReference>
<dbReference type="UniPathway" id="UPA00094"/>
<evidence type="ECO:0000256" key="8">
    <source>
        <dbReference type="ARBA" id="ARBA00023098"/>
    </source>
</evidence>
<keyword evidence="10 11" id="KW-0012">Acyltransferase</keyword>
<evidence type="ECO:0000313" key="16">
    <source>
        <dbReference type="Proteomes" id="UP000320386"/>
    </source>
</evidence>
<evidence type="ECO:0000313" key="15">
    <source>
        <dbReference type="EMBL" id="QDU71098.1"/>
    </source>
</evidence>
<accession>A0A518BVU8</accession>
<dbReference type="EMBL" id="CP036280">
    <property type="protein sequence ID" value="QDU71098.1"/>
    <property type="molecule type" value="Genomic_DNA"/>
</dbReference>
<dbReference type="GO" id="GO:0006633">
    <property type="term" value="P:fatty acid biosynthetic process"/>
    <property type="evidence" value="ECO:0007669"/>
    <property type="project" value="UniProtKB-UniRule"/>
</dbReference>
<sequence length="418" mass="43435">MTHITMADRRVAITGLGCITSRGADLEQVWNDLLDGKSFIQSIRSFDTSAYTSQIAGEIDTWEGIPSVDSRDLKRMDRFAQFALGAAIHAVEDSGIDFTKEDPWRCGVNIGSGVGGIGEFADGHKKLLDKGPSRVSPFMVPKLMCNAGSGNVSIHFGIKGPNSAIATACASAGHSLGEAAQAIRHGVADVMIAGGSEAAVTPMGLACFVAIKALSRRNDDPTAASRPFDKDRDGFVLAEGAGILVLEEMEHAKARGATIYAELAGYGQSADGYHITAPDEAGTGAAHAVEQALKDGGINPTDVDYINAHGTSTPLGDVAETRAIKRIFGADPAGVPAVSSTKSMTGHLLGASGGLEAIAVCKALQTGNVPPTINLAQPDDECDLDYVPNTARQINPTIAISNSFGFGGHNVCLAFRKA</sequence>
<keyword evidence="7" id="KW-0276">Fatty acid metabolism</keyword>
<dbReference type="Pfam" id="PF02801">
    <property type="entry name" value="Ketoacyl-synt_C"/>
    <property type="match status" value="1"/>
</dbReference>
<dbReference type="InterPro" id="IPR016039">
    <property type="entry name" value="Thiolase-like"/>
</dbReference>
<dbReference type="SMART" id="SM00825">
    <property type="entry name" value="PKS_KS"/>
    <property type="match status" value="1"/>
</dbReference>
<dbReference type="KEGG" id="mcad:Pan265_09460"/>
<dbReference type="Pfam" id="PF00109">
    <property type="entry name" value="ketoacyl-synt"/>
    <property type="match status" value="1"/>
</dbReference>
<dbReference type="InterPro" id="IPR014031">
    <property type="entry name" value="Ketoacyl_synth_C"/>
</dbReference>
<dbReference type="InterPro" id="IPR020841">
    <property type="entry name" value="PKS_Beta-ketoAc_synthase_dom"/>
</dbReference>
<gene>
    <name evidence="15" type="primary">fabF_3</name>
    <name evidence="15" type="ORF">Pan265_09460</name>
</gene>
<dbReference type="PANTHER" id="PTHR11712:SF336">
    <property type="entry name" value="3-OXOACYL-[ACYL-CARRIER-PROTEIN] SYNTHASE, MITOCHONDRIAL"/>
    <property type="match status" value="1"/>
</dbReference>